<sequence length="59" mass="6086">MGFQLGGNVAVIGTIAGSSASLSTLLSYFVYKEPLTTNQKIGISLSLLGIIATAYFSSI</sequence>
<evidence type="ECO:0000313" key="3">
    <source>
        <dbReference type="Proteomes" id="UP000230108"/>
    </source>
</evidence>
<reference evidence="3" key="1">
    <citation type="submission" date="2017-09" db="EMBL/GenBank/DDBJ databases">
        <title>Depth-based differentiation of microbial function through sediment-hosted aquifers and enrichment of novel symbionts in the deep terrestrial subsurface.</title>
        <authorList>
            <person name="Probst A.J."/>
            <person name="Ladd B."/>
            <person name="Jarett J.K."/>
            <person name="Geller-Mcgrath D.E."/>
            <person name="Sieber C.M.K."/>
            <person name="Emerson J.B."/>
            <person name="Anantharaman K."/>
            <person name="Thomas B.C."/>
            <person name="Malmstrom R."/>
            <person name="Stieglmeier M."/>
            <person name="Klingl A."/>
            <person name="Woyke T."/>
            <person name="Ryan C.M."/>
            <person name="Banfield J.F."/>
        </authorList>
    </citation>
    <scope>NUCLEOTIDE SEQUENCE [LARGE SCALE GENOMIC DNA]</scope>
</reference>
<organism evidence="2 3">
    <name type="scientific">Candidatus Roizmanbacteria bacterium CG_4_10_14_0_8_um_filter_39_9</name>
    <dbReference type="NCBI Taxonomy" id="1974829"/>
    <lineage>
        <taxon>Bacteria</taxon>
        <taxon>Candidatus Roizmaniibacteriota</taxon>
    </lineage>
</organism>
<evidence type="ECO:0000256" key="1">
    <source>
        <dbReference type="SAM" id="Phobius"/>
    </source>
</evidence>
<gene>
    <name evidence="2" type="ORF">COY90_02140</name>
</gene>
<dbReference type="AlphaFoldDB" id="A0A2M7QE62"/>
<keyword evidence="1" id="KW-0472">Membrane</keyword>
<proteinExistence type="predicted"/>
<comment type="caution">
    <text evidence="2">The sequence shown here is derived from an EMBL/GenBank/DDBJ whole genome shotgun (WGS) entry which is preliminary data.</text>
</comment>
<keyword evidence="1" id="KW-0812">Transmembrane</keyword>
<name>A0A2M7QE62_9BACT</name>
<dbReference type="Proteomes" id="UP000230108">
    <property type="component" value="Unassembled WGS sequence"/>
</dbReference>
<dbReference type="InterPro" id="IPR037185">
    <property type="entry name" value="EmrE-like"/>
</dbReference>
<accession>A0A2M7QE62</accession>
<evidence type="ECO:0000313" key="2">
    <source>
        <dbReference type="EMBL" id="PIY69163.1"/>
    </source>
</evidence>
<dbReference type="Gene3D" id="1.10.3730.20">
    <property type="match status" value="1"/>
</dbReference>
<evidence type="ECO:0008006" key="4">
    <source>
        <dbReference type="Google" id="ProtNLM"/>
    </source>
</evidence>
<feature type="transmembrane region" description="Helical" evidence="1">
    <location>
        <begin position="41"/>
        <end position="58"/>
    </location>
</feature>
<protein>
    <recommendedName>
        <fullName evidence="4">EamA domain-containing protein</fullName>
    </recommendedName>
</protein>
<keyword evidence="1" id="KW-1133">Transmembrane helix</keyword>
<dbReference type="EMBL" id="PFLF01000047">
    <property type="protein sequence ID" value="PIY69163.1"/>
    <property type="molecule type" value="Genomic_DNA"/>
</dbReference>
<feature type="transmembrane region" description="Helical" evidence="1">
    <location>
        <begin position="6"/>
        <end position="29"/>
    </location>
</feature>
<dbReference type="SUPFAM" id="SSF103481">
    <property type="entry name" value="Multidrug resistance efflux transporter EmrE"/>
    <property type="match status" value="1"/>
</dbReference>